<dbReference type="Proteomes" id="UP000217944">
    <property type="component" value="Unassembled WGS sequence"/>
</dbReference>
<dbReference type="SUPFAM" id="SSF88713">
    <property type="entry name" value="Glycoside hydrolase/deacetylase"/>
    <property type="match status" value="1"/>
</dbReference>
<evidence type="ECO:0000256" key="2">
    <source>
        <dbReference type="SAM" id="Phobius"/>
    </source>
</evidence>
<dbReference type="InterPro" id="IPR011330">
    <property type="entry name" value="Glyco_hydro/deAcase_b/a-brl"/>
</dbReference>
<dbReference type="Pfam" id="PF04748">
    <property type="entry name" value="Polysacc_deac_2"/>
    <property type="match status" value="1"/>
</dbReference>
<evidence type="ECO:0000256" key="1">
    <source>
        <dbReference type="SAM" id="Coils"/>
    </source>
</evidence>
<dbReference type="InterPro" id="IPR006837">
    <property type="entry name" value="Divergent_DAC"/>
</dbReference>
<evidence type="ECO:0008006" key="5">
    <source>
        <dbReference type="Google" id="ProtNLM"/>
    </source>
</evidence>
<dbReference type="OrthoDB" id="9784811at2"/>
<feature type="transmembrane region" description="Helical" evidence="2">
    <location>
        <begin position="20"/>
        <end position="41"/>
    </location>
</feature>
<sequence>MKKRKKTSSKTKKNSKLKYLIFILILIIFSLSFFIAGVLIGKNSVKQTIEKKENIISTLEKKINKLSNELNKKETANYSYNLPSEIEDYNIANKNHPKKTVASNPPIIKTNKPKLVIILDDVSFRYQVKAIKTLPFKATPSFFPPTKIHPNTPIYAKEFKDYMVHVPMQAIHFPHPEPDTMNIDWSYNQIKTRIDGIKKWFPNAKFINNHTGSTFTANLQSMKYLFKVLKEDNLGFVDSRTTPYSKARIVEKIYNIPYFERNIFLDNKQNVTYIQNQLKKAVKLAQKRGYAIAIGHPHPATIEALKNSKNILKNIDVISINQLYQLKMKNEK</sequence>
<dbReference type="GO" id="GO:0005975">
    <property type="term" value="P:carbohydrate metabolic process"/>
    <property type="evidence" value="ECO:0007669"/>
    <property type="project" value="InterPro"/>
</dbReference>
<name>A0A292YDA2_9BACT</name>
<proteinExistence type="predicted"/>
<keyword evidence="2" id="KW-0472">Membrane</keyword>
<gene>
    <name evidence="3" type="ORF">LNAT_P0676</name>
</gene>
<organism evidence="3 4">
    <name type="scientific">Lebetimonas natsushimae</name>
    <dbReference type="NCBI Taxonomy" id="1936991"/>
    <lineage>
        <taxon>Bacteria</taxon>
        <taxon>Pseudomonadati</taxon>
        <taxon>Campylobacterota</taxon>
        <taxon>Epsilonproteobacteria</taxon>
        <taxon>Nautiliales</taxon>
        <taxon>Nautiliaceae</taxon>
        <taxon>Lebetimonas</taxon>
    </lineage>
</organism>
<keyword evidence="1" id="KW-0175">Coiled coil</keyword>
<dbReference type="CDD" id="cd10936">
    <property type="entry name" value="CE4_DAC2"/>
    <property type="match status" value="1"/>
</dbReference>
<dbReference type="RefSeq" id="WP_096258521.1">
    <property type="nucleotide sequence ID" value="NZ_BDME01000001.1"/>
</dbReference>
<dbReference type="PANTHER" id="PTHR30105">
    <property type="entry name" value="UNCHARACTERIZED YIBQ-RELATED"/>
    <property type="match status" value="1"/>
</dbReference>
<dbReference type="AlphaFoldDB" id="A0A292YDA2"/>
<keyword evidence="4" id="KW-1185">Reference proteome</keyword>
<feature type="coiled-coil region" evidence="1">
    <location>
        <begin position="42"/>
        <end position="76"/>
    </location>
</feature>
<evidence type="ECO:0000313" key="3">
    <source>
        <dbReference type="EMBL" id="GAX87381.1"/>
    </source>
</evidence>
<keyword evidence="2" id="KW-1133">Transmembrane helix</keyword>
<protein>
    <recommendedName>
        <fullName evidence="5">Divergent polysaccharide deacetylase</fullName>
    </recommendedName>
</protein>
<comment type="caution">
    <text evidence="3">The sequence shown here is derived from an EMBL/GenBank/DDBJ whole genome shotgun (WGS) entry which is preliminary data.</text>
</comment>
<keyword evidence="2" id="KW-0812">Transmembrane</keyword>
<dbReference type="PANTHER" id="PTHR30105:SF2">
    <property type="entry name" value="DIVERGENT POLYSACCHARIDE DEACETYLASE SUPERFAMILY"/>
    <property type="match status" value="1"/>
</dbReference>
<accession>A0A292YDA2</accession>
<dbReference type="EMBL" id="BDME01000001">
    <property type="protein sequence ID" value="GAX87381.1"/>
    <property type="molecule type" value="Genomic_DNA"/>
</dbReference>
<evidence type="ECO:0000313" key="4">
    <source>
        <dbReference type="Proteomes" id="UP000217944"/>
    </source>
</evidence>
<reference evidence="3 4" key="1">
    <citation type="journal article" date="2017" name="Syst. Appl. Microbiol.">
        <title>Lebetimonas natsushimae sp. nov., a novel strictly anaerobic, moderately thermophilic chemoautotroph isolated from a deep-sea hydrothermal vent polychaete nest in the Mid-Okinawa Trough.</title>
        <authorList>
            <person name="Nagata R."/>
            <person name="Takaki Y."/>
            <person name="Tame A."/>
            <person name="Nunoura T."/>
            <person name="Muto H."/>
            <person name="Mino S."/>
            <person name="Sawayama S."/>
            <person name="Takai K."/>
            <person name="Nakagawa S."/>
        </authorList>
    </citation>
    <scope>NUCLEOTIDE SEQUENCE [LARGE SCALE GENOMIC DNA]</scope>
    <source>
        <strain evidence="3 4">HS1857</strain>
    </source>
</reference>
<dbReference type="Gene3D" id="3.20.20.370">
    <property type="entry name" value="Glycoside hydrolase/deacetylase"/>
    <property type="match status" value="1"/>
</dbReference>